<dbReference type="eggNOG" id="COG2972">
    <property type="taxonomic scope" value="Bacteria"/>
</dbReference>
<dbReference type="PRINTS" id="PR00344">
    <property type="entry name" value="BCTRLSENSOR"/>
</dbReference>
<evidence type="ECO:0000259" key="11">
    <source>
        <dbReference type="PROSITE" id="PS50885"/>
    </source>
</evidence>
<dbReference type="PANTHER" id="PTHR34220:SF7">
    <property type="entry name" value="SENSOR HISTIDINE KINASE YPDA"/>
    <property type="match status" value="1"/>
</dbReference>
<organism evidence="12 13">
    <name type="scientific">Pseudobacteroides cellulosolvens ATCC 35603 = DSM 2933</name>
    <dbReference type="NCBI Taxonomy" id="398512"/>
    <lineage>
        <taxon>Bacteria</taxon>
        <taxon>Bacillati</taxon>
        <taxon>Bacillota</taxon>
        <taxon>Clostridia</taxon>
        <taxon>Eubacteriales</taxon>
        <taxon>Oscillospiraceae</taxon>
        <taxon>Pseudobacteroides</taxon>
    </lineage>
</organism>
<dbReference type="InterPro" id="IPR050640">
    <property type="entry name" value="Bact_2-comp_sensor_kinase"/>
</dbReference>
<keyword evidence="6 12" id="KW-0418">Kinase</keyword>
<name>A0A0L6JR28_9FIRM</name>
<evidence type="ECO:0000259" key="10">
    <source>
        <dbReference type="PROSITE" id="PS50109"/>
    </source>
</evidence>
<dbReference type="InterPro" id="IPR036890">
    <property type="entry name" value="HATPase_C_sf"/>
</dbReference>
<feature type="transmembrane region" description="Helical" evidence="9">
    <location>
        <begin position="199"/>
        <end position="221"/>
    </location>
</feature>
<dbReference type="STRING" id="398512.Bccel_3103"/>
<dbReference type="GO" id="GO:0000155">
    <property type="term" value="F:phosphorelay sensor kinase activity"/>
    <property type="evidence" value="ECO:0007669"/>
    <property type="project" value="InterPro"/>
</dbReference>
<dbReference type="EMBL" id="LGTC01000001">
    <property type="protein sequence ID" value="KNY27832.1"/>
    <property type="molecule type" value="Genomic_DNA"/>
</dbReference>
<dbReference type="Pfam" id="PF06580">
    <property type="entry name" value="His_kinase"/>
    <property type="match status" value="1"/>
</dbReference>
<dbReference type="Proteomes" id="UP000036923">
    <property type="component" value="Unassembled WGS sequence"/>
</dbReference>
<comment type="subcellular location">
    <subcellularLocation>
        <location evidence="2">Membrane</location>
    </subcellularLocation>
</comment>
<dbReference type="SUPFAM" id="SSF158472">
    <property type="entry name" value="HAMP domain-like"/>
    <property type="match status" value="1"/>
</dbReference>
<dbReference type="Gene3D" id="3.30.565.10">
    <property type="entry name" value="Histidine kinase-like ATPase, C-terminal domain"/>
    <property type="match status" value="1"/>
</dbReference>
<proteinExistence type="predicted"/>
<evidence type="ECO:0000256" key="8">
    <source>
        <dbReference type="SAM" id="Coils"/>
    </source>
</evidence>
<feature type="coiled-coil region" evidence="8">
    <location>
        <begin position="263"/>
        <end position="297"/>
    </location>
</feature>
<evidence type="ECO:0000256" key="4">
    <source>
        <dbReference type="ARBA" id="ARBA00022553"/>
    </source>
</evidence>
<gene>
    <name evidence="12" type="ORF">Bccel_3103</name>
</gene>
<dbReference type="EC" id="2.7.13.3" evidence="3"/>
<accession>A0A0L6JR28</accession>
<feature type="domain" description="Histidine kinase" evidence="10">
    <location>
        <begin position="386"/>
        <end position="495"/>
    </location>
</feature>
<dbReference type="PROSITE" id="PS50109">
    <property type="entry name" value="HIS_KIN"/>
    <property type="match status" value="1"/>
</dbReference>
<dbReference type="InterPro" id="IPR003594">
    <property type="entry name" value="HATPase_dom"/>
</dbReference>
<feature type="domain" description="HAMP" evidence="11">
    <location>
        <begin position="223"/>
        <end position="275"/>
    </location>
</feature>
<comment type="catalytic activity">
    <reaction evidence="1">
        <text>ATP + protein L-histidine = ADP + protein N-phospho-L-histidine.</text>
        <dbReference type="EC" id="2.7.13.3"/>
    </reaction>
</comment>
<dbReference type="Pfam" id="PF00672">
    <property type="entry name" value="HAMP"/>
    <property type="match status" value="1"/>
</dbReference>
<keyword evidence="4" id="KW-0597">Phosphoprotein</keyword>
<dbReference type="SMART" id="SM00304">
    <property type="entry name" value="HAMP"/>
    <property type="match status" value="1"/>
</dbReference>
<evidence type="ECO:0000313" key="12">
    <source>
        <dbReference type="EMBL" id="KNY27832.1"/>
    </source>
</evidence>
<dbReference type="SMART" id="SM00387">
    <property type="entry name" value="HATPase_c"/>
    <property type="match status" value="1"/>
</dbReference>
<dbReference type="InterPro" id="IPR004358">
    <property type="entry name" value="Sig_transdc_His_kin-like_C"/>
</dbReference>
<keyword evidence="9" id="KW-0812">Transmembrane</keyword>
<keyword evidence="8" id="KW-0175">Coiled coil</keyword>
<dbReference type="Gene3D" id="6.10.340.10">
    <property type="match status" value="1"/>
</dbReference>
<evidence type="ECO:0000256" key="5">
    <source>
        <dbReference type="ARBA" id="ARBA00022679"/>
    </source>
</evidence>
<sequence length="495" mass="57267">MYLSRIKHWVRKNKLIDLMIDVKLSMRSKIIIAFIIVIVMMSLLNVAILYSALKYGEQYDTIVSNITTANRLNGIVKNQIDAEMWDIVAGKIKFEKGRQYQIINDINNNIYRIMQNVRTHENRVRLDVTLRTMSTLTKYVDLMGKQIRDKKTVKENEKVLENIRGVSSLVEDNIQEFILYEISSSETIKTEIDQNIKRWVLTNLIVLGLVLLFSTIAAWVISGSISKPIRELYKMTKSVAQGNLDVRVRSKSVDEIAHLGMSFNIMVQKIKELLEKNKEEQENLKKTELKMMQAQINPHFLYNTLDTIVWMAEANKSKQVIEIVRALSSFFRITLSKGKDWISIRDEIAHITSYLTIQKIRYRDILDFNVEVSDDILDYKILKLTLQPLVENSLYHGIKNKREGGTITIRGYKGKGHKIIFEVMDNGAGMPESRYKEVVAELESNSKELIFKESGFGLNNVHKRIKLYYGDEYGIRIKSELNKGTRLSFAIPLEV</sequence>
<dbReference type="PANTHER" id="PTHR34220">
    <property type="entry name" value="SENSOR HISTIDINE KINASE YPDA"/>
    <property type="match status" value="1"/>
</dbReference>
<evidence type="ECO:0000313" key="13">
    <source>
        <dbReference type="Proteomes" id="UP000036923"/>
    </source>
</evidence>
<evidence type="ECO:0000256" key="7">
    <source>
        <dbReference type="ARBA" id="ARBA00023012"/>
    </source>
</evidence>
<keyword evidence="5" id="KW-0808">Transferase</keyword>
<dbReference type="InterPro" id="IPR003660">
    <property type="entry name" value="HAMP_dom"/>
</dbReference>
<reference evidence="13" key="1">
    <citation type="submission" date="2015-07" db="EMBL/GenBank/DDBJ databases">
        <title>Near-Complete Genome Sequence of the Cellulolytic Bacterium Bacteroides (Pseudobacteroides) cellulosolvens ATCC 35603.</title>
        <authorList>
            <person name="Dassa B."/>
            <person name="Utturkar S.M."/>
            <person name="Klingeman D.M."/>
            <person name="Hurt R.A."/>
            <person name="Keller M."/>
            <person name="Xu J."/>
            <person name="Reddy Y.H.K."/>
            <person name="Borovok I."/>
            <person name="Grinberg I.R."/>
            <person name="Lamed R."/>
            <person name="Zhivin O."/>
            <person name="Bayer E.A."/>
            <person name="Brown S.D."/>
        </authorList>
    </citation>
    <scope>NUCLEOTIDE SEQUENCE [LARGE SCALE GENOMIC DNA]</scope>
    <source>
        <strain evidence="13">DSM 2933</strain>
    </source>
</reference>
<evidence type="ECO:0000256" key="3">
    <source>
        <dbReference type="ARBA" id="ARBA00012438"/>
    </source>
</evidence>
<dbReference type="InterPro" id="IPR005467">
    <property type="entry name" value="His_kinase_dom"/>
</dbReference>
<dbReference type="AlphaFoldDB" id="A0A0L6JR28"/>
<dbReference type="CDD" id="cd06225">
    <property type="entry name" value="HAMP"/>
    <property type="match status" value="1"/>
</dbReference>
<dbReference type="InterPro" id="IPR010559">
    <property type="entry name" value="Sig_transdc_His_kin_internal"/>
</dbReference>
<evidence type="ECO:0000256" key="9">
    <source>
        <dbReference type="SAM" id="Phobius"/>
    </source>
</evidence>
<comment type="caution">
    <text evidence="12">The sequence shown here is derived from an EMBL/GenBank/DDBJ whole genome shotgun (WGS) entry which is preliminary data.</text>
</comment>
<feature type="transmembrane region" description="Helical" evidence="9">
    <location>
        <begin position="30"/>
        <end position="53"/>
    </location>
</feature>
<dbReference type="Pfam" id="PF02518">
    <property type="entry name" value="HATPase_c"/>
    <property type="match status" value="1"/>
</dbReference>
<keyword evidence="7" id="KW-0902">Two-component regulatory system</keyword>
<dbReference type="RefSeq" id="WP_050753497.1">
    <property type="nucleotide sequence ID" value="NZ_JQKC01000017.1"/>
</dbReference>
<evidence type="ECO:0000256" key="2">
    <source>
        <dbReference type="ARBA" id="ARBA00004370"/>
    </source>
</evidence>
<keyword evidence="9" id="KW-1133">Transmembrane helix</keyword>
<protein>
    <recommendedName>
        <fullName evidence="3">histidine kinase</fullName>
        <ecNumber evidence="3">2.7.13.3</ecNumber>
    </recommendedName>
</protein>
<keyword evidence="9" id="KW-0472">Membrane</keyword>
<dbReference type="SUPFAM" id="SSF55874">
    <property type="entry name" value="ATPase domain of HSP90 chaperone/DNA topoisomerase II/histidine kinase"/>
    <property type="match status" value="1"/>
</dbReference>
<keyword evidence="13" id="KW-1185">Reference proteome</keyword>
<dbReference type="GO" id="GO:0016020">
    <property type="term" value="C:membrane"/>
    <property type="evidence" value="ECO:0007669"/>
    <property type="project" value="UniProtKB-SubCell"/>
</dbReference>
<dbReference type="PROSITE" id="PS50885">
    <property type="entry name" value="HAMP"/>
    <property type="match status" value="1"/>
</dbReference>
<dbReference type="PATRIC" id="fig|398512.5.peg.3252"/>
<evidence type="ECO:0000256" key="1">
    <source>
        <dbReference type="ARBA" id="ARBA00000085"/>
    </source>
</evidence>
<dbReference type="OrthoDB" id="138378at2"/>
<evidence type="ECO:0000256" key="6">
    <source>
        <dbReference type="ARBA" id="ARBA00022777"/>
    </source>
</evidence>